<evidence type="ECO:0000256" key="6">
    <source>
        <dbReference type="ARBA" id="ARBA00023136"/>
    </source>
</evidence>
<gene>
    <name evidence="10" type="ORF">SAMN04487965_2787</name>
</gene>
<dbReference type="SUPFAM" id="SSF144091">
    <property type="entry name" value="Rhomboid-like"/>
    <property type="match status" value="1"/>
</dbReference>
<dbReference type="Gene3D" id="1.20.1540.10">
    <property type="entry name" value="Rhomboid-like"/>
    <property type="match status" value="1"/>
</dbReference>
<dbReference type="InterPro" id="IPR050925">
    <property type="entry name" value="Rhomboid_protease_S54"/>
</dbReference>
<dbReference type="AlphaFoldDB" id="A0A1M5F3Q4"/>
<feature type="transmembrane region" description="Helical" evidence="7">
    <location>
        <begin position="213"/>
        <end position="231"/>
    </location>
</feature>
<name>A0A1M5F3Q4_9GAMM</name>
<evidence type="ECO:0000313" key="10">
    <source>
        <dbReference type="EMBL" id="SHF86173.1"/>
    </source>
</evidence>
<keyword evidence="4" id="KW-0378">Hydrolase</keyword>
<sequence>MSHWNAVYQFPIDKDLSELAQFIQRYRLPLRIAEENNHQILSSLDPRLSELLLPLLQRWDAGEIRFADVHLEQAPAEEPGADAATEEPADFEAGAGAAARQDEEENRKLAVASPLPTWPWRKTPLSLTLIALSFLGWFLLANNLVDALLIYPDRAGDFQLGNSTLAWHLAHGEYWRLWTPALVHFSLPHALFNALGIWILGRPLEARAGTLPFAALVLLSAAASNLTQYYWSPRVVFGGMSGVVYALVGCVFVLQRWQPGWRDVPAGLVPLAVGWLLFCAAGLMTLFFGVGVANAAHIGGFVAGILLALIYCRVGGARNFSPDSGAA</sequence>
<dbReference type="InterPro" id="IPR031976">
    <property type="entry name" value="NRho"/>
</dbReference>
<evidence type="ECO:0000256" key="2">
    <source>
        <dbReference type="ARBA" id="ARBA00009045"/>
    </source>
</evidence>
<evidence type="ECO:0000256" key="3">
    <source>
        <dbReference type="ARBA" id="ARBA00022692"/>
    </source>
</evidence>
<dbReference type="PANTHER" id="PTHR43731:SF14">
    <property type="entry name" value="PRESENILIN-ASSOCIATED RHOMBOID-LIKE PROTEIN, MITOCHONDRIAL"/>
    <property type="match status" value="1"/>
</dbReference>
<dbReference type="InterPro" id="IPR038244">
    <property type="entry name" value="NRho_sf"/>
</dbReference>
<dbReference type="OrthoDB" id="9778341at2"/>
<feature type="transmembrane region" description="Helical" evidence="7">
    <location>
        <begin position="125"/>
        <end position="145"/>
    </location>
</feature>
<organism evidence="10 11">
    <name type="scientific">Microbulbifer donghaiensis</name>
    <dbReference type="NCBI Taxonomy" id="494016"/>
    <lineage>
        <taxon>Bacteria</taxon>
        <taxon>Pseudomonadati</taxon>
        <taxon>Pseudomonadota</taxon>
        <taxon>Gammaproteobacteria</taxon>
        <taxon>Cellvibrionales</taxon>
        <taxon>Microbulbiferaceae</taxon>
        <taxon>Microbulbifer</taxon>
    </lineage>
</organism>
<dbReference type="Gene3D" id="3.30.70.2080">
    <property type="match status" value="1"/>
</dbReference>
<evidence type="ECO:0000256" key="1">
    <source>
        <dbReference type="ARBA" id="ARBA00004141"/>
    </source>
</evidence>
<dbReference type="GO" id="GO:0016020">
    <property type="term" value="C:membrane"/>
    <property type="evidence" value="ECO:0007669"/>
    <property type="project" value="UniProtKB-SubCell"/>
</dbReference>
<dbReference type="InterPro" id="IPR022764">
    <property type="entry name" value="Peptidase_S54_rhomboid_dom"/>
</dbReference>
<dbReference type="EMBL" id="FQVA01000004">
    <property type="protein sequence ID" value="SHF86173.1"/>
    <property type="molecule type" value="Genomic_DNA"/>
</dbReference>
<feature type="transmembrane region" description="Helical" evidence="7">
    <location>
        <begin position="295"/>
        <end position="312"/>
    </location>
</feature>
<evidence type="ECO:0000256" key="7">
    <source>
        <dbReference type="SAM" id="Phobius"/>
    </source>
</evidence>
<keyword evidence="5 7" id="KW-1133">Transmembrane helix</keyword>
<evidence type="ECO:0000259" key="8">
    <source>
        <dbReference type="Pfam" id="PF01694"/>
    </source>
</evidence>
<accession>A0A1M5F3Q4</accession>
<keyword evidence="11" id="KW-1185">Reference proteome</keyword>
<evidence type="ECO:0000259" key="9">
    <source>
        <dbReference type="Pfam" id="PF16733"/>
    </source>
</evidence>
<keyword evidence="3 7" id="KW-0812">Transmembrane</keyword>
<feature type="transmembrane region" description="Helical" evidence="7">
    <location>
        <begin position="237"/>
        <end position="254"/>
    </location>
</feature>
<evidence type="ECO:0000256" key="5">
    <source>
        <dbReference type="ARBA" id="ARBA00022989"/>
    </source>
</evidence>
<keyword evidence="6 7" id="KW-0472">Membrane</keyword>
<proteinExistence type="inferred from homology"/>
<feature type="transmembrane region" description="Helical" evidence="7">
    <location>
        <begin position="266"/>
        <end position="289"/>
    </location>
</feature>
<feature type="transmembrane region" description="Helical" evidence="7">
    <location>
        <begin position="181"/>
        <end position="201"/>
    </location>
</feature>
<dbReference type="PANTHER" id="PTHR43731">
    <property type="entry name" value="RHOMBOID PROTEASE"/>
    <property type="match status" value="1"/>
</dbReference>
<dbReference type="RefSeq" id="WP_073276211.1">
    <property type="nucleotide sequence ID" value="NZ_FQVA01000004.1"/>
</dbReference>
<dbReference type="Pfam" id="PF01694">
    <property type="entry name" value="Rhomboid"/>
    <property type="match status" value="1"/>
</dbReference>
<evidence type="ECO:0000256" key="4">
    <source>
        <dbReference type="ARBA" id="ARBA00022801"/>
    </source>
</evidence>
<reference evidence="11" key="1">
    <citation type="submission" date="2016-11" db="EMBL/GenBank/DDBJ databases">
        <authorList>
            <person name="Varghese N."/>
            <person name="Submissions S."/>
        </authorList>
    </citation>
    <scope>NUCLEOTIDE SEQUENCE [LARGE SCALE GENOMIC DNA]</scope>
    <source>
        <strain evidence="11">CGMCC 1.7063</strain>
    </source>
</reference>
<dbReference type="GO" id="GO:0004252">
    <property type="term" value="F:serine-type endopeptidase activity"/>
    <property type="evidence" value="ECO:0007669"/>
    <property type="project" value="InterPro"/>
</dbReference>
<feature type="domain" description="Peptidase S54 rhomboid" evidence="8">
    <location>
        <begin position="172"/>
        <end position="313"/>
    </location>
</feature>
<comment type="subcellular location">
    <subcellularLocation>
        <location evidence="1">Membrane</location>
        <topology evidence="1">Multi-pass membrane protein</topology>
    </subcellularLocation>
</comment>
<dbReference type="Pfam" id="PF16733">
    <property type="entry name" value="NRho"/>
    <property type="match status" value="1"/>
</dbReference>
<feature type="domain" description="Rhomboid protease N-terminal" evidence="9">
    <location>
        <begin position="4"/>
        <end position="65"/>
    </location>
</feature>
<dbReference type="InterPro" id="IPR035952">
    <property type="entry name" value="Rhomboid-like_sf"/>
</dbReference>
<comment type="similarity">
    <text evidence="2">Belongs to the peptidase S54 family.</text>
</comment>
<evidence type="ECO:0000313" key="11">
    <source>
        <dbReference type="Proteomes" id="UP000184170"/>
    </source>
</evidence>
<dbReference type="Proteomes" id="UP000184170">
    <property type="component" value="Unassembled WGS sequence"/>
</dbReference>
<protein>
    <submittedName>
        <fullName evidence="10">GlpG protein</fullName>
    </submittedName>
</protein>
<dbReference type="STRING" id="494016.SAMN04487965_2787"/>